<name>A0A1I2JVK0_9ACTN</name>
<dbReference type="AlphaFoldDB" id="A0A1I2JVK0"/>
<dbReference type="InterPro" id="IPR057702">
    <property type="entry name" value="DUF7942"/>
</dbReference>
<keyword evidence="2" id="KW-0812">Transmembrane</keyword>
<proteinExistence type="predicted"/>
<dbReference type="STRING" id="380248.SAMN05216251_11985"/>
<dbReference type="EMBL" id="FONG01000019">
    <property type="protein sequence ID" value="SFF56866.1"/>
    <property type="molecule type" value="Genomic_DNA"/>
</dbReference>
<evidence type="ECO:0000313" key="4">
    <source>
        <dbReference type="Proteomes" id="UP000199323"/>
    </source>
</evidence>
<feature type="transmembrane region" description="Helical" evidence="2">
    <location>
        <begin position="48"/>
        <end position="71"/>
    </location>
</feature>
<dbReference type="OrthoDB" id="4242675at2"/>
<dbReference type="NCBIfam" id="NF046119">
    <property type="entry name" value="memb_SCO4225"/>
    <property type="match status" value="1"/>
</dbReference>
<evidence type="ECO:0000256" key="1">
    <source>
        <dbReference type="SAM" id="MobiDB-lite"/>
    </source>
</evidence>
<dbReference type="Proteomes" id="UP000199323">
    <property type="component" value="Unassembled WGS sequence"/>
</dbReference>
<feature type="region of interest" description="Disordered" evidence="1">
    <location>
        <begin position="117"/>
        <end position="140"/>
    </location>
</feature>
<organism evidence="3 4">
    <name type="scientific">Actinacidiphila alni</name>
    <dbReference type="NCBI Taxonomy" id="380248"/>
    <lineage>
        <taxon>Bacteria</taxon>
        <taxon>Bacillati</taxon>
        <taxon>Actinomycetota</taxon>
        <taxon>Actinomycetes</taxon>
        <taxon>Kitasatosporales</taxon>
        <taxon>Streptomycetaceae</taxon>
        <taxon>Actinacidiphila</taxon>
    </lineage>
</organism>
<dbReference type="RefSeq" id="WP_093716279.1">
    <property type="nucleotide sequence ID" value="NZ_FONG01000019.1"/>
</dbReference>
<keyword evidence="2" id="KW-0472">Membrane</keyword>
<reference evidence="3 4" key="1">
    <citation type="submission" date="2016-10" db="EMBL/GenBank/DDBJ databases">
        <authorList>
            <person name="de Groot N.N."/>
        </authorList>
    </citation>
    <scope>NUCLEOTIDE SEQUENCE [LARGE SCALE GENOMIC DNA]</scope>
    <source>
        <strain evidence="3 4">CGMCC 4.3510</strain>
    </source>
</reference>
<evidence type="ECO:0000313" key="3">
    <source>
        <dbReference type="EMBL" id="SFF56866.1"/>
    </source>
</evidence>
<keyword evidence="4" id="KW-1185">Reference proteome</keyword>
<dbReference type="Pfam" id="PF25637">
    <property type="entry name" value="DUF7942"/>
    <property type="match status" value="1"/>
</dbReference>
<feature type="transmembrane region" description="Helical" evidence="2">
    <location>
        <begin position="83"/>
        <end position="106"/>
    </location>
</feature>
<protein>
    <submittedName>
        <fullName evidence="3">Uncharacterized protein</fullName>
    </submittedName>
</protein>
<evidence type="ECO:0000256" key="2">
    <source>
        <dbReference type="SAM" id="Phobius"/>
    </source>
</evidence>
<sequence length="140" mass="14445">MRIPTWLAAATVPLHRERVSRGYLYVVGAALALMLLDTAVFSHRNASLTAVLLVLLTLPWTPALWALFAAVGGMDTRGTAFGWSGWTLTVVAALVGAAINAVLLGYAARWSRRRAGAEGTSGAGSVKGAPSAGAGTRPTG</sequence>
<keyword evidence="2" id="KW-1133">Transmembrane helix</keyword>
<feature type="transmembrane region" description="Helical" evidence="2">
    <location>
        <begin position="22"/>
        <end position="41"/>
    </location>
</feature>
<accession>A0A1I2JVK0</accession>
<gene>
    <name evidence="3" type="ORF">SAMN05216251_11985</name>
</gene>